<proteinExistence type="predicted"/>
<feature type="compositionally biased region" description="Basic and acidic residues" evidence="1">
    <location>
        <begin position="204"/>
        <end position="213"/>
    </location>
</feature>
<evidence type="ECO:0000256" key="2">
    <source>
        <dbReference type="SAM" id="Phobius"/>
    </source>
</evidence>
<feature type="transmembrane region" description="Helical" evidence="2">
    <location>
        <begin position="7"/>
        <end position="29"/>
    </location>
</feature>
<keyword evidence="2" id="KW-0812">Transmembrane</keyword>
<dbReference type="PATRIC" id="fig|1354791.3.peg.2721"/>
<dbReference type="Proteomes" id="UP000019442">
    <property type="component" value="Chromosome"/>
</dbReference>
<evidence type="ECO:0000256" key="1">
    <source>
        <dbReference type="SAM" id="MobiDB-lite"/>
    </source>
</evidence>
<protein>
    <submittedName>
        <fullName evidence="3">Membrane protein</fullName>
    </submittedName>
</protein>
<feature type="compositionally biased region" description="Polar residues" evidence="1">
    <location>
        <begin position="254"/>
        <end position="265"/>
    </location>
</feature>
<dbReference type="OrthoDB" id="9780267at2"/>
<dbReference type="InterPro" id="IPR007462">
    <property type="entry name" value="COV1-like"/>
</dbReference>
<sequence length="265" mass="28548">MQSLRRYLIAGLLVWVPLVATAAIIKFILDVMDRTLLLLPPGLRPEALLGFTIPGFGVVIAVVIVFTTGLVVANLLGRKLVEIWEAILARIPLVSTIYSAVKQVMETLLGAGGESFRRVLLVEYPRKGIWTLGFQTGAGMGEVQARTEKDVISVFIPTTPNPTSGFIILVPRDEVVVLDMSVEDGLKFVMSLGVVVPRYPPGQEGRDGGEVRPRRQAPSPGLATPIGKTVPLPVFHSLNHSGHSRNPPCAPITAVSSMSPCSTRK</sequence>
<organism evidence="3 4">
    <name type="scientific">Ectothiorhodospira haloalkaliphila</name>
    <dbReference type="NCBI Taxonomy" id="421628"/>
    <lineage>
        <taxon>Bacteria</taxon>
        <taxon>Pseudomonadati</taxon>
        <taxon>Pseudomonadota</taxon>
        <taxon>Gammaproteobacteria</taxon>
        <taxon>Chromatiales</taxon>
        <taxon>Ectothiorhodospiraceae</taxon>
        <taxon>Ectothiorhodospira</taxon>
    </lineage>
</organism>
<dbReference type="PANTHER" id="PTHR31876">
    <property type="entry name" value="COV-LIKE PROTEIN 1"/>
    <property type="match status" value="1"/>
</dbReference>
<dbReference type="Pfam" id="PF04367">
    <property type="entry name" value="DUF502"/>
    <property type="match status" value="1"/>
</dbReference>
<reference evidence="4" key="2">
    <citation type="submission" date="2014-02" db="EMBL/GenBank/DDBJ databases">
        <title>Draft Genome Sequence of extremely halophilic bacteria Halorhodospira halochloris.</title>
        <authorList>
            <person name="Singh K.S."/>
        </authorList>
    </citation>
    <scope>NUCLEOTIDE SEQUENCE [LARGE SCALE GENOMIC DNA]</scope>
    <source>
        <strain evidence="4">A</strain>
    </source>
</reference>
<evidence type="ECO:0000313" key="3">
    <source>
        <dbReference type="EMBL" id="AHK79664.1"/>
    </source>
</evidence>
<feature type="transmembrane region" description="Helical" evidence="2">
    <location>
        <begin position="49"/>
        <end position="76"/>
    </location>
</feature>
<accession>W8KIT3</accession>
<keyword evidence="4" id="KW-1185">Reference proteome</keyword>
<evidence type="ECO:0000313" key="4">
    <source>
        <dbReference type="Proteomes" id="UP000019442"/>
    </source>
</evidence>
<keyword evidence="2" id="KW-1133">Transmembrane helix</keyword>
<dbReference type="PANTHER" id="PTHR31876:SF26">
    <property type="entry name" value="PROTEIN LIKE COV 2"/>
    <property type="match status" value="1"/>
</dbReference>
<feature type="region of interest" description="Disordered" evidence="1">
    <location>
        <begin position="199"/>
        <end position="265"/>
    </location>
</feature>
<keyword evidence="2" id="KW-0472">Membrane</keyword>
<reference evidence="3 4" key="1">
    <citation type="journal article" date="2014" name="J Genomics">
        <title>Draft Genome Sequence of the Extremely Halophilic Phototrophic Purple Sulfur Bacterium Halorhodospira halochloris.</title>
        <authorList>
            <person name="Singh K.S."/>
            <person name="Kirksey J."/>
            <person name="Hoff W.D."/>
            <person name="Deole R."/>
        </authorList>
    </citation>
    <scope>NUCLEOTIDE SEQUENCE [LARGE SCALE GENOMIC DNA]</scope>
    <source>
        <strain evidence="3 4">A</strain>
    </source>
</reference>
<dbReference type="HOGENOM" id="CLU_068050_1_1_6"/>
<dbReference type="AlphaFoldDB" id="W8KIT3"/>
<dbReference type="KEGG" id="hhc:M911_11375"/>
<name>W8KIT3_9GAMM</name>
<dbReference type="EMBL" id="CP007268">
    <property type="protein sequence ID" value="AHK79664.1"/>
    <property type="molecule type" value="Genomic_DNA"/>
</dbReference>
<gene>
    <name evidence="3" type="ORF">M911_11375</name>
</gene>